<evidence type="ECO:0008006" key="4">
    <source>
        <dbReference type="Google" id="ProtNLM"/>
    </source>
</evidence>
<dbReference type="OrthoDB" id="1166206at2759"/>
<accession>A0A371FX93</accession>
<dbReference type="EMBL" id="QJKJ01007507">
    <property type="protein sequence ID" value="RDX82926.1"/>
    <property type="molecule type" value="Genomic_DNA"/>
</dbReference>
<protein>
    <recommendedName>
        <fullName evidence="4">Retrotransposon gag domain-containing protein</fullName>
    </recommendedName>
</protein>
<feature type="region of interest" description="Disordered" evidence="1">
    <location>
        <begin position="286"/>
        <end position="309"/>
    </location>
</feature>
<name>A0A371FX93_MUCPR</name>
<comment type="caution">
    <text evidence="2">The sequence shown here is derived from an EMBL/GenBank/DDBJ whole genome shotgun (WGS) entry which is preliminary data.</text>
</comment>
<evidence type="ECO:0000313" key="2">
    <source>
        <dbReference type="EMBL" id="RDX82926.1"/>
    </source>
</evidence>
<dbReference type="AlphaFoldDB" id="A0A371FX93"/>
<feature type="non-terminal residue" evidence="2">
    <location>
        <position position="1"/>
    </location>
</feature>
<sequence>MKYFPSFLTESDFTSGETKVSMVDLINIKRFNTKSIDDYLNRFRKMKSRCYKQILKHELKLVNQQLRANKGRRIEQLKFKNERNRKFDKVIRRDKMVYVELVNNEDMETNSDSDVEYKDNDVNLDKSKLGFHIKGQKYCKYHNVYGHWIYNYIKDVIQKVITKGRLKFKERQMNMDSDLFQVQANYVELVQVLTLDVTIQEEDKIMPIFPISMESLTRAIAKLEKENEEIFPQPRVSLVDFLLKNKEVDKEFFQDLQPKPSKILKFEGVIRLQNLKELSLKSRRSYGSHRNEGSSKASNPDYHGEWLES</sequence>
<dbReference type="Proteomes" id="UP000257109">
    <property type="component" value="Unassembled WGS sequence"/>
</dbReference>
<proteinExistence type="predicted"/>
<reference evidence="2" key="1">
    <citation type="submission" date="2018-05" db="EMBL/GenBank/DDBJ databases">
        <title>Draft genome of Mucuna pruriens seed.</title>
        <authorList>
            <person name="Nnadi N.E."/>
            <person name="Vos R."/>
            <person name="Hasami M.H."/>
            <person name="Devisetty U.K."/>
            <person name="Aguiy J.C."/>
        </authorList>
    </citation>
    <scope>NUCLEOTIDE SEQUENCE [LARGE SCALE GENOMIC DNA]</scope>
    <source>
        <strain evidence="2">JCA_2017</strain>
    </source>
</reference>
<evidence type="ECO:0000313" key="3">
    <source>
        <dbReference type="Proteomes" id="UP000257109"/>
    </source>
</evidence>
<evidence type="ECO:0000256" key="1">
    <source>
        <dbReference type="SAM" id="MobiDB-lite"/>
    </source>
</evidence>
<organism evidence="2 3">
    <name type="scientific">Mucuna pruriens</name>
    <name type="common">Velvet bean</name>
    <name type="synonym">Dolichos pruriens</name>
    <dbReference type="NCBI Taxonomy" id="157652"/>
    <lineage>
        <taxon>Eukaryota</taxon>
        <taxon>Viridiplantae</taxon>
        <taxon>Streptophyta</taxon>
        <taxon>Embryophyta</taxon>
        <taxon>Tracheophyta</taxon>
        <taxon>Spermatophyta</taxon>
        <taxon>Magnoliopsida</taxon>
        <taxon>eudicotyledons</taxon>
        <taxon>Gunneridae</taxon>
        <taxon>Pentapetalae</taxon>
        <taxon>rosids</taxon>
        <taxon>fabids</taxon>
        <taxon>Fabales</taxon>
        <taxon>Fabaceae</taxon>
        <taxon>Papilionoideae</taxon>
        <taxon>50 kb inversion clade</taxon>
        <taxon>NPAAA clade</taxon>
        <taxon>indigoferoid/millettioid clade</taxon>
        <taxon>Phaseoleae</taxon>
        <taxon>Mucuna</taxon>
    </lineage>
</organism>
<keyword evidence="3" id="KW-1185">Reference proteome</keyword>
<gene>
    <name evidence="2" type="ORF">CR513_36223</name>
</gene>